<organism evidence="2 3">
    <name type="scientific">Plutella xylostella</name>
    <name type="common">Diamondback moth</name>
    <name type="synonym">Plutella maculipennis</name>
    <dbReference type="NCBI Taxonomy" id="51655"/>
    <lineage>
        <taxon>Eukaryota</taxon>
        <taxon>Metazoa</taxon>
        <taxon>Ecdysozoa</taxon>
        <taxon>Arthropoda</taxon>
        <taxon>Hexapoda</taxon>
        <taxon>Insecta</taxon>
        <taxon>Pterygota</taxon>
        <taxon>Neoptera</taxon>
        <taxon>Endopterygota</taxon>
        <taxon>Lepidoptera</taxon>
        <taxon>Glossata</taxon>
        <taxon>Ditrysia</taxon>
        <taxon>Yponomeutoidea</taxon>
        <taxon>Plutellidae</taxon>
        <taxon>Plutella</taxon>
    </lineage>
</organism>
<feature type="chain" id="PRO_5046498366" evidence="1">
    <location>
        <begin position="21"/>
        <end position="211"/>
    </location>
</feature>
<keyword evidence="3" id="KW-1185">Reference proteome</keyword>
<keyword evidence="1" id="KW-0732">Signal</keyword>
<dbReference type="InterPro" id="IPR038606">
    <property type="entry name" value="To_sf"/>
</dbReference>
<evidence type="ECO:0000256" key="1">
    <source>
        <dbReference type="SAM" id="SignalP"/>
    </source>
</evidence>
<sequence>MKVEVCVVFNAFVLMHLCAGQYFGYRDLNAPPPSPLPFPPCLATDVACQRRGLRTFFYLMDAGHRGMRPVDPSYVNSVTVTQPERRASVVFRRLNVTGVGWTKLVERKFNLQDNRSGVKFLSNLHATGEIVVNLAERFNPLTAFITLDISDVETNITYKWEGVRGIDNEDYLAIGQERIAARNSRVPTYFLQPGNKTNRLLAPPVPEGFAC</sequence>
<dbReference type="Proteomes" id="UP000823941">
    <property type="component" value="Chromosome 23"/>
</dbReference>
<protein>
    <submittedName>
        <fullName evidence="2">Uncharacterized protein</fullName>
    </submittedName>
</protein>
<gene>
    <name evidence="2" type="ORF">JYU34_017083</name>
</gene>
<name>A0ABQ7Q0A6_PLUXY</name>
<dbReference type="EMBL" id="JAHIBW010000023">
    <property type="protein sequence ID" value="KAG7298679.1"/>
    <property type="molecule type" value="Genomic_DNA"/>
</dbReference>
<comment type="caution">
    <text evidence="2">The sequence shown here is derived from an EMBL/GenBank/DDBJ whole genome shotgun (WGS) entry which is preliminary data.</text>
</comment>
<proteinExistence type="predicted"/>
<evidence type="ECO:0000313" key="3">
    <source>
        <dbReference type="Proteomes" id="UP000823941"/>
    </source>
</evidence>
<reference evidence="2 3" key="1">
    <citation type="submission" date="2021-06" db="EMBL/GenBank/DDBJ databases">
        <title>A haploid diamondback moth (Plutella xylostella L.) genome assembly resolves 31 chromosomes and identifies a diamide resistance mutation.</title>
        <authorList>
            <person name="Ward C.M."/>
            <person name="Perry K.D."/>
            <person name="Baker G."/>
            <person name="Powis K."/>
            <person name="Heckel D.G."/>
            <person name="Baxter S.W."/>
        </authorList>
    </citation>
    <scope>NUCLEOTIDE SEQUENCE [LARGE SCALE GENOMIC DNA]</scope>
    <source>
        <strain evidence="2 3">LV</strain>
        <tissue evidence="2">Single pupa</tissue>
    </source>
</reference>
<feature type="signal peptide" evidence="1">
    <location>
        <begin position="1"/>
        <end position="20"/>
    </location>
</feature>
<evidence type="ECO:0000313" key="2">
    <source>
        <dbReference type="EMBL" id="KAG7298679.1"/>
    </source>
</evidence>
<accession>A0ABQ7Q0A6</accession>
<dbReference type="Gene3D" id="3.15.10.30">
    <property type="entry name" value="Haemolymph juvenile hormone binding protein"/>
    <property type="match status" value="1"/>
</dbReference>